<dbReference type="Proteomes" id="UP000029014">
    <property type="component" value="Unassembled WGS sequence"/>
</dbReference>
<organism evidence="2 3">
    <name type="scientific">Bifidobacterium minimum</name>
    <dbReference type="NCBI Taxonomy" id="1693"/>
    <lineage>
        <taxon>Bacteria</taxon>
        <taxon>Bacillati</taxon>
        <taxon>Actinomycetota</taxon>
        <taxon>Actinomycetes</taxon>
        <taxon>Bifidobacteriales</taxon>
        <taxon>Bifidobacteriaceae</taxon>
        <taxon>Bifidobacterium</taxon>
    </lineage>
</organism>
<protein>
    <submittedName>
        <fullName evidence="2">Cd efflux system component</fullName>
    </submittedName>
</protein>
<feature type="transmembrane region" description="Helical" evidence="1">
    <location>
        <begin position="64"/>
        <end position="90"/>
    </location>
</feature>
<keyword evidence="1" id="KW-0472">Membrane</keyword>
<feature type="transmembrane region" description="Helical" evidence="1">
    <location>
        <begin position="132"/>
        <end position="156"/>
    </location>
</feature>
<keyword evidence="1" id="KW-0812">Transmembrane</keyword>
<feature type="transmembrane region" description="Helical" evidence="1">
    <location>
        <begin position="37"/>
        <end position="58"/>
    </location>
</feature>
<dbReference type="eggNOG" id="ENOG5031HZA">
    <property type="taxonomic scope" value="Bacteria"/>
</dbReference>
<gene>
    <name evidence="2" type="ORF">BMIN_1363</name>
</gene>
<name>A0A087BQG8_9BIFI</name>
<comment type="caution">
    <text evidence="2">The sequence shown here is derived from an EMBL/GenBank/DDBJ whole genome shotgun (WGS) entry which is preliminary data.</text>
</comment>
<keyword evidence="1" id="KW-1133">Transmembrane helix</keyword>
<evidence type="ECO:0000256" key="1">
    <source>
        <dbReference type="SAM" id="Phobius"/>
    </source>
</evidence>
<keyword evidence="3" id="KW-1185">Reference proteome</keyword>
<evidence type="ECO:0000313" key="3">
    <source>
        <dbReference type="Proteomes" id="UP000029014"/>
    </source>
</evidence>
<proteinExistence type="predicted"/>
<dbReference type="AlphaFoldDB" id="A0A087BQG8"/>
<sequence length="201" mass="21184">MDSICYGWRNERIIMSSRIEEPRPTGESAPVMVAQNVIAAAVLCIGEVIAAPLYMIMVHGGIALVPWMMVACMLAVAFCATAGFALLWLAQSLVSRMSGVHAVVVYAVTGFVGFGLWGFLVVVSLIDSLTVAQGLAALVAGQALSVAFNSAVWGFLGYGGAQAVGERFARHRRAVYVTGAVLVIVAAVGLFYAVSMFSVVY</sequence>
<feature type="transmembrane region" description="Helical" evidence="1">
    <location>
        <begin position="176"/>
        <end position="200"/>
    </location>
</feature>
<evidence type="ECO:0000313" key="2">
    <source>
        <dbReference type="EMBL" id="KFI73268.1"/>
    </source>
</evidence>
<dbReference type="EMBL" id="JGZD01000007">
    <property type="protein sequence ID" value="KFI73268.1"/>
    <property type="molecule type" value="Genomic_DNA"/>
</dbReference>
<accession>A0A087BQG8</accession>
<reference evidence="2 3" key="1">
    <citation type="submission" date="2014-03" db="EMBL/GenBank/DDBJ databases">
        <title>Genomics of Bifidobacteria.</title>
        <authorList>
            <person name="Ventura M."/>
            <person name="Milani C."/>
            <person name="Lugli G.A."/>
        </authorList>
    </citation>
    <scope>NUCLEOTIDE SEQUENCE [LARGE SCALE GENOMIC DNA]</scope>
    <source>
        <strain evidence="2 3">LMG 11592</strain>
    </source>
</reference>
<dbReference type="STRING" id="1693.BMIN_1363"/>
<feature type="transmembrane region" description="Helical" evidence="1">
    <location>
        <begin position="102"/>
        <end position="126"/>
    </location>
</feature>